<gene>
    <name evidence="1" type="ORF">SAMN04487967_3081</name>
</gene>
<sequence length="151" mass="16874">MPHLQPAHVLEEFASFLQNDVRAEIDDEFVDGQVGSMSSTMRYLSRQLRQKHEITVRQRDSLLEGLAAIEQDCDDPAVVESVAAAQERIERTPAEESTELETVLVSTCNDVLETIDAELEGDDAGSAREPLYDFLRVRVEGQLEMLGRDAP</sequence>
<dbReference type="Proteomes" id="UP000199112">
    <property type="component" value="Unassembled WGS sequence"/>
</dbReference>
<dbReference type="EMBL" id="FNWL01000003">
    <property type="protein sequence ID" value="SEH17244.1"/>
    <property type="molecule type" value="Genomic_DNA"/>
</dbReference>
<protein>
    <submittedName>
        <fullName evidence="1">Uncharacterized protein</fullName>
    </submittedName>
</protein>
<evidence type="ECO:0000313" key="2">
    <source>
        <dbReference type="Proteomes" id="UP000199112"/>
    </source>
</evidence>
<dbReference type="RefSeq" id="WP_090507843.1">
    <property type="nucleotide sequence ID" value="NZ_FNWL01000003.1"/>
</dbReference>
<name>A0A1H6G5I4_9EURY</name>
<keyword evidence="2" id="KW-1185">Reference proteome</keyword>
<dbReference type="OrthoDB" id="189406at2157"/>
<proteinExistence type="predicted"/>
<organism evidence="1 2">
    <name type="scientific">Natronorubrum sediminis</name>
    <dbReference type="NCBI Taxonomy" id="640943"/>
    <lineage>
        <taxon>Archaea</taxon>
        <taxon>Methanobacteriati</taxon>
        <taxon>Methanobacteriota</taxon>
        <taxon>Stenosarchaea group</taxon>
        <taxon>Halobacteria</taxon>
        <taxon>Halobacteriales</taxon>
        <taxon>Natrialbaceae</taxon>
        <taxon>Natronorubrum</taxon>
    </lineage>
</organism>
<evidence type="ECO:0000313" key="1">
    <source>
        <dbReference type="EMBL" id="SEH17244.1"/>
    </source>
</evidence>
<reference evidence="2" key="1">
    <citation type="submission" date="2016-10" db="EMBL/GenBank/DDBJ databases">
        <authorList>
            <person name="Varghese N."/>
            <person name="Submissions S."/>
        </authorList>
    </citation>
    <scope>NUCLEOTIDE SEQUENCE [LARGE SCALE GENOMIC DNA]</scope>
    <source>
        <strain evidence="2">CGMCC 1.8981</strain>
    </source>
</reference>
<accession>A0A1H6G5I4</accession>
<dbReference type="AlphaFoldDB" id="A0A1H6G5I4"/>